<keyword evidence="4" id="KW-1185">Reference proteome</keyword>
<dbReference type="InterPro" id="IPR013187">
    <property type="entry name" value="F-box-assoc_dom_typ3"/>
</dbReference>
<reference evidence="4" key="2">
    <citation type="journal article" date="2017" name="Nat. Plants">
        <title>The Aegilops tauschii genome reveals multiple impacts of transposons.</title>
        <authorList>
            <person name="Zhao G."/>
            <person name="Zou C."/>
            <person name="Li K."/>
            <person name="Wang K."/>
            <person name="Li T."/>
            <person name="Gao L."/>
            <person name="Zhang X."/>
            <person name="Wang H."/>
            <person name="Yang Z."/>
            <person name="Liu X."/>
            <person name="Jiang W."/>
            <person name="Mao L."/>
            <person name="Kong X."/>
            <person name="Jiao Y."/>
            <person name="Jia J."/>
        </authorList>
    </citation>
    <scope>NUCLEOTIDE SEQUENCE [LARGE SCALE GENOMIC DNA]</scope>
    <source>
        <strain evidence="4">cv. AL8/78</strain>
    </source>
</reference>
<sequence length="582" mass="66806">QVDAVAKDLVPRLPQETRLLTMVSEEIKPKKQRDEECIINCLPGELIERIFFKLPVSTLLRCTGVCEQWHKIIRGPQFVTSHLQHAPHYALLFFPQESVSGEPHPADAILIDEAWSLSTYAVPVIGPDDFLCGSCNGLLCLYTKSSTLKIANLATGEFLHLEKPVKNLRGDHFLFYNFGFHPLTKEYKITHFLGDSIEGRPRPHNNNRFSVVQVYTLGDEKWRDIKTPEALSLNCVKNSGAVTIDGTLYWLIEDVVASWQHAVMTFDLCGESFAQIQLPATKPDDFAAGGSRRYWIREMDGKVCVATAQTCPSLPRWLVGKLQIWELENKTEQRWIQKYNIQYSPDYIPGPNLVHGDKIILQRCDGNLYSYELLGENFNTELCKMAKLLDFSPHKPDNMQSYICVKSLVRLDVYKKTAIVRRPKQREGWELKKWEAWEHELSENERMWSDTHRDEHKETARAQRYRMMINNLLPHILDDTIRQEISMNINQISPNFPDQQPRPIRRLNWVAQKQDLQNLNARMKKYNTIMKATDEVTSSIISMMGGAIEDQKRASSSNAGISSHNLSEADDDVKTLIPESLP</sequence>
<dbReference type="PANTHER" id="PTHR31672:SF13">
    <property type="entry name" value="F-BOX PROTEIN CPR30-LIKE"/>
    <property type="match status" value="1"/>
</dbReference>
<organism evidence="3 4">
    <name type="scientific">Aegilops tauschii subsp. strangulata</name>
    <name type="common">Goatgrass</name>
    <dbReference type="NCBI Taxonomy" id="200361"/>
    <lineage>
        <taxon>Eukaryota</taxon>
        <taxon>Viridiplantae</taxon>
        <taxon>Streptophyta</taxon>
        <taxon>Embryophyta</taxon>
        <taxon>Tracheophyta</taxon>
        <taxon>Spermatophyta</taxon>
        <taxon>Magnoliopsida</taxon>
        <taxon>Liliopsida</taxon>
        <taxon>Poales</taxon>
        <taxon>Poaceae</taxon>
        <taxon>BOP clade</taxon>
        <taxon>Pooideae</taxon>
        <taxon>Triticodae</taxon>
        <taxon>Triticeae</taxon>
        <taxon>Triticinae</taxon>
        <taxon>Aegilops</taxon>
    </lineage>
</organism>
<dbReference type="SMART" id="SM00256">
    <property type="entry name" value="FBOX"/>
    <property type="match status" value="1"/>
</dbReference>
<dbReference type="PANTHER" id="PTHR31672">
    <property type="entry name" value="BNACNNG10540D PROTEIN"/>
    <property type="match status" value="1"/>
</dbReference>
<dbReference type="InterPro" id="IPR001810">
    <property type="entry name" value="F-box_dom"/>
</dbReference>
<reference evidence="3" key="3">
    <citation type="journal article" date="2017" name="Nature">
        <title>Genome sequence of the progenitor of the wheat D genome Aegilops tauschii.</title>
        <authorList>
            <person name="Luo M.C."/>
            <person name="Gu Y.Q."/>
            <person name="Puiu D."/>
            <person name="Wang H."/>
            <person name="Twardziok S.O."/>
            <person name="Deal K.R."/>
            <person name="Huo N."/>
            <person name="Zhu T."/>
            <person name="Wang L."/>
            <person name="Wang Y."/>
            <person name="McGuire P.E."/>
            <person name="Liu S."/>
            <person name="Long H."/>
            <person name="Ramasamy R.K."/>
            <person name="Rodriguez J.C."/>
            <person name="Van S.L."/>
            <person name="Yuan L."/>
            <person name="Wang Z."/>
            <person name="Xia Z."/>
            <person name="Xiao L."/>
            <person name="Anderson O.D."/>
            <person name="Ouyang S."/>
            <person name="Liang Y."/>
            <person name="Zimin A.V."/>
            <person name="Pertea G."/>
            <person name="Qi P."/>
            <person name="Bennetzen J.L."/>
            <person name="Dai X."/>
            <person name="Dawson M.W."/>
            <person name="Muller H.G."/>
            <person name="Kugler K."/>
            <person name="Rivarola-Duarte L."/>
            <person name="Spannagl M."/>
            <person name="Mayer K.F.X."/>
            <person name="Lu F.H."/>
            <person name="Bevan M.W."/>
            <person name="Leroy P."/>
            <person name="Li P."/>
            <person name="You F.M."/>
            <person name="Sun Q."/>
            <person name="Liu Z."/>
            <person name="Lyons E."/>
            <person name="Wicker T."/>
            <person name="Salzberg S.L."/>
            <person name="Devos K.M."/>
            <person name="Dvorak J."/>
        </authorList>
    </citation>
    <scope>NUCLEOTIDE SEQUENCE [LARGE SCALE GENOMIC DNA]</scope>
    <source>
        <strain evidence="3">cv. AL8/78</strain>
    </source>
</reference>
<dbReference type="EnsemblPlants" id="AET5Gv20597700.42">
    <property type="protein sequence ID" value="AET5Gv20597700.42"/>
    <property type="gene ID" value="AET5Gv20597700"/>
</dbReference>
<accession>A0A453L2E2</accession>
<protein>
    <recommendedName>
        <fullName evidence="2">F-box domain-containing protein</fullName>
    </recommendedName>
</protein>
<dbReference type="SUPFAM" id="SSF81383">
    <property type="entry name" value="F-box domain"/>
    <property type="match status" value="1"/>
</dbReference>
<dbReference type="AlphaFoldDB" id="A0A453L2E2"/>
<reference evidence="3" key="4">
    <citation type="submission" date="2019-03" db="UniProtKB">
        <authorList>
            <consortium name="EnsemblPlants"/>
        </authorList>
    </citation>
    <scope>IDENTIFICATION</scope>
</reference>
<dbReference type="Pfam" id="PF12937">
    <property type="entry name" value="F-box-like"/>
    <property type="match status" value="1"/>
</dbReference>
<feature type="compositionally biased region" description="Polar residues" evidence="1">
    <location>
        <begin position="554"/>
        <end position="566"/>
    </location>
</feature>
<dbReference type="InterPro" id="IPR036047">
    <property type="entry name" value="F-box-like_dom_sf"/>
</dbReference>
<dbReference type="Proteomes" id="UP000015105">
    <property type="component" value="Chromosome 5D"/>
</dbReference>
<dbReference type="Pfam" id="PF08268">
    <property type="entry name" value="FBA_3"/>
    <property type="match status" value="1"/>
</dbReference>
<dbReference type="InterPro" id="IPR050796">
    <property type="entry name" value="SCF_F-box_component"/>
</dbReference>
<proteinExistence type="predicted"/>
<dbReference type="PROSITE" id="PS50181">
    <property type="entry name" value="FBOX"/>
    <property type="match status" value="1"/>
</dbReference>
<name>A0A453L2E2_AEGTS</name>
<reference evidence="3" key="5">
    <citation type="journal article" date="2021" name="G3 (Bethesda)">
        <title>Aegilops tauschii genome assembly Aet v5.0 features greater sequence contiguity and improved annotation.</title>
        <authorList>
            <person name="Wang L."/>
            <person name="Zhu T."/>
            <person name="Rodriguez J.C."/>
            <person name="Deal K.R."/>
            <person name="Dubcovsky J."/>
            <person name="McGuire P.E."/>
            <person name="Lux T."/>
            <person name="Spannagl M."/>
            <person name="Mayer K.F.X."/>
            <person name="Baldrich P."/>
            <person name="Meyers B.C."/>
            <person name="Huo N."/>
            <person name="Gu Y.Q."/>
            <person name="Zhou H."/>
            <person name="Devos K.M."/>
            <person name="Bennetzen J.L."/>
            <person name="Unver T."/>
            <person name="Budak H."/>
            <person name="Gulick P.J."/>
            <person name="Galiba G."/>
            <person name="Kalapos B."/>
            <person name="Nelson D.R."/>
            <person name="Li P."/>
            <person name="You F.M."/>
            <person name="Luo M.C."/>
            <person name="Dvorak J."/>
        </authorList>
    </citation>
    <scope>NUCLEOTIDE SEQUENCE [LARGE SCALE GENOMIC DNA]</scope>
    <source>
        <strain evidence="3">cv. AL8/78</strain>
    </source>
</reference>
<evidence type="ECO:0000313" key="3">
    <source>
        <dbReference type="EnsemblPlants" id="AET5Gv20597700.42"/>
    </source>
</evidence>
<dbReference type="NCBIfam" id="TIGR01640">
    <property type="entry name" value="F_box_assoc_1"/>
    <property type="match status" value="1"/>
</dbReference>
<dbReference type="InterPro" id="IPR017451">
    <property type="entry name" value="F-box-assoc_interact_dom"/>
</dbReference>
<feature type="domain" description="F-box" evidence="2">
    <location>
        <begin position="36"/>
        <end position="83"/>
    </location>
</feature>
<feature type="region of interest" description="Disordered" evidence="1">
    <location>
        <begin position="551"/>
        <end position="582"/>
    </location>
</feature>
<dbReference type="Gene3D" id="1.20.1280.50">
    <property type="match status" value="1"/>
</dbReference>
<dbReference type="STRING" id="200361.A0A453L2E2"/>
<evidence type="ECO:0000256" key="1">
    <source>
        <dbReference type="SAM" id="MobiDB-lite"/>
    </source>
</evidence>
<evidence type="ECO:0000259" key="2">
    <source>
        <dbReference type="PROSITE" id="PS50181"/>
    </source>
</evidence>
<evidence type="ECO:0000313" key="4">
    <source>
        <dbReference type="Proteomes" id="UP000015105"/>
    </source>
</evidence>
<reference evidence="4" key="1">
    <citation type="journal article" date="2014" name="Science">
        <title>Ancient hybridizations among the ancestral genomes of bread wheat.</title>
        <authorList>
            <consortium name="International Wheat Genome Sequencing Consortium,"/>
            <person name="Marcussen T."/>
            <person name="Sandve S.R."/>
            <person name="Heier L."/>
            <person name="Spannagl M."/>
            <person name="Pfeifer M."/>
            <person name="Jakobsen K.S."/>
            <person name="Wulff B.B."/>
            <person name="Steuernagel B."/>
            <person name="Mayer K.F."/>
            <person name="Olsen O.A."/>
        </authorList>
    </citation>
    <scope>NUCLEOTIDE SEQUENCE [LARGE SCALE GENOMIC DNA]</scope>
    <source>
        <strain evidence="4">cv. AL8/78</strain>
    </source>
</reference>
<dbReference type="Gramene" id="AET5Gv20597700.42">
    <property type="protein sequence ID" value="AET5Gv20597700.42"/>
    <property type="gene ID" value="AET5Gv20597700"/>
</dbReference>